<protein>
    <recommendedName>
        <fullName evidence="5">Endonuclease/exonuclease/phosphatase domain-containing protein</fullName>
    </recommendedName>
</protein>
<sequence>MEPTQTGLAIPLDAGFLSCHRCVKCVISRNFRWLLAALCMCREALFAGGKMATNEGAAASTHEDAAAAAPAPAAGRHEFAESLPDLLGKLPERARKLVVEFLFGEQAKEAQESQASAEVLDLEKLTLRAETAELQAEVARSKEELRTERDVNKQQRAEIAALKRRLQAVTPTSPSLSIVAFNTQGLKILDPEFKDDFEWLVGVLAEYDGIMLSEVFEKSKDERVGRLKEMLETRSRQNWQVCYSEGSGAKGAESRKRLQVHAVLLKSSLEVLRTTTTHTIGGRVMAYAPFSVLVRVPAFFSEDKKKVQDVCITSVHLPPSSKRKERDQQARALFGNYASEVARDALKVPFTRQGAREAKKQPVAHIVGGDENASSNHLKELGASDANGWHVGLGNEVNTSSGDQPYDNFVISKETTQDSFVTEYRVHEFPRQMANNKMGVKGVSDHKLIGLRITRTTDRAGGR</sequence>
<dbReference type="EMBL" id="CAKKNE010000001">
    <property type="protein sequence ID" value="CAH0365264.1"/>
    <property type="molecule type" value="Genomic_DNA"/>
</dbReference>
<dbReference type="Proteomes" id="UP000789595">
    <property type="component" value="Unassembled WGS sequence"/>
</dbReference>
<reference evidence="3" key="2">
    <citation type="submission" date="2021-11" db="EMBL/GenBank/DDBJ databases">
        <authorList>
            <consortium name="Genoscope - CEA"/>
            <person name="William W."/>
        </authorList>
    </citation>
    <scope>NUCLEOTIDE SEQUENCE</scope>
</reference>
<accession>A0A7S3ZWU4</accession>
<organism evidence="2">
    <name type="scientific">Pelagomonas calceolata</name>
    <dbReference type="NCBI Taxonomy" id="35677"/>
    <lineage>
        <taxon>Eukaryota</taxon>
        <taxon>Sar</taxon>
        <taxon>Stramenopiles</taxon>
        <taxon>Ochrophyta</taxon>
        <taxon>Pelagophyceae</taxon>
        <taxon>Pelagomonadales</taxon>
        <taxon>Pelagomonadaceae</taxon>
        <taxon>Pelagomonas</taxon>
    </lineage>
</organism>
<evidence type="ECO:0000313" key="3">
    <source>
        <dbReference type="EMBL" id="CAH0365264.1"/>
    </source>
</evidence>
<dbReference type="EMBL" id="HBIW01013739">
    <property type="protein sequence ID" value="CAE0696356.1"/>
    <property type="molecule type" value="Transcribed_RNA"/>
</dbReference>
<feature type="coiled-coil region" evidence="1">
    <location>
        <begin position="122"/>
        <end position="165"/>
    </location>
</feature>
<gene>
    <name evidence="2" type="ORF">PCAL00307_LOCUS11792</name>
    <name evidence="3" type="ORF">PECAL_1P16950</name>
</gene>
<evidence type="ECO:0000313" key="4">
    <source>
        <dbReference type="Proteomes" id="UP000789595"/>
    </source>
</evidence>
<dbReference type="AlphaFoldDB" id="A0A7S3ZWU4"/>
<reference evidence="2" key="1">
    <citation type="submission" date="2021-01" db="EMBL/GenBank/DDBJ databases">
        <authorList>
            <person name="Corre E."/>
            <person name="Pelletier E."/>
            <person name="Niang G."/>
            <person name="Scheremetjew M."/>
            <person name="Finn R."/>
            <person name="Kale V."/>
            <person name="Holt S."/>
            <person name="Cochrane G."/>
            <person name="Meng A."/>
            <person name="Brown T."/>
            <person name="Cohen L."/>
        </authorList>
    </citation>
    <scope>NUCLEOTIDE SEQUENCE</scope>
    <source>
        <strain evidence="2">CCMP1756</strain>
    </source>
</reference>
<evidence type="ECO:0000313" key="2">
    <source>
        <dbReference type="EMBL" id="CAE0696356.1"/>
    </source>
</evidence>
<proteinExistence type="predicted"/>
<evidence type="ECO:0000256" key="1">
    <source>
        <dbReference type="SAM" id="Coils"/>
    </source>
</evidence>
<evidence type="ECO:0008006" key="5">
    <source>
        <dbReference type="Google" id="ProtNLM"/>
    </source>
</evidence>
<dbReference type="InterPro" id="IPR036691">
    <property type="entry name" value="Endo/exonu/phosph_ase_sf"/>
</dbReference>
<keyword evidence="4" id="KW-1185">Reference proteome</keyword>
<dbReference type="SUPFAM" id="SSF56219">
    <property type="entry name" value="DNase I-like"/>
    <property type="match status" value="1"/>
</dbReference>
<keyword evidence="1" id="KW-0175">Coiled coil</keyword>
<dbReference type="Gene3D" id="3.60.10.10">
    <property type="entry name" value="Endonuclease/exonuclease/phosphatase"/>
    <property type="match status" value="1"/>
</dbReference>
<name>A0A7S3ZWU4_9STRA</name>